<evidence type="ECO:0000313" key="2">
    <source>
        <dbReference type="Proteomes" id="UP001057402"/>
    </source>
</evidence>
<dbReference type="Proteomes" id="UP001057402">
    <property type="component" value="Chromosome 12"/>
</dbReference>
<accession>A0ACB9L3I6</accession>
<organism evidence="1 2">
    <name type="scientific">Melastoma candidum</name>
    <dbReference type="NCBI Taxonomy" id="119954"/>
    <lineage>
        <taxon>Eukaryota</taxon>
        <taxon>Viridiplantae</taxon>
        <taxon>Streptophyta</taxon>
        <taxon>Embryophyta</taxon>
        <taxon>Tracheophyta</taxon>
        <taxon>Spermatophyta</taxon>
        <taxon>Magnoliopsida</taxon>
        <taxon>eudicotyledons</taxon>
        <taxon>Gunneridae</taxon>
        <taxon>Pentapetalae</taxon>
        <taxon>rosids</taxon>
        <taxon>malvids</taxon>
        <taxon>Myrtales</taxon>
        <taxon>Melastomataceae</taxon>
        <taxon>Melastomatoideae</taxon>
        <taxon>Melastomateae</taxon>
        <taxon>Melastoma</taxon>
    </lineage>
</organism>
<reference evidence="2" key="1">
    <citation type="journal article" date="2023" name="Front. Plant Sci.">
        <title>Chromosomal-level genome assembly of Melastoma candidum provides insights into trichome evolution.</title>
        <authorList>
            <person name="Zhong Y."/>
            <person name="Wu W."/>
            <person name="Sun C."/>
            <person name="Zou P."/>
            <person name="Liu Y."/>
            <person name="Dai S."/>
            <person name="Zhou R."/>
        </authorList>
    </citation>
    <scope>NUCLEOTIDE SEQUENCE [LARGE SCALE GENOMIC DNA]</scope>
</reference>
<name>A0ACB9L3I6_9MYRT</name>
<dbReference type="EMBL" id="CM042891">
    <property type="protein sequence ID" value="KAI4304390.1"/>
    <property type="molecule type" value="Genomic_DNA"/>
</dbReference>
<evidence type="ECO:0000313" key="1">
    <source>
        <dbReference type="EMBL" id="KAI4304390.1"/>
    </source>
</evidence>
<protein>
    <submittedName>
        <fullName evidence="1">Uncharacterized protein</fullName>
    </submittedName>
</protein>
<gene>
    <name evidence="1" type="ORF">MLD38_039910</name>
</gene>
<comment type="caution">
    <text evidence="1">The sequence shown here is derived from an EMBL/GenBank/DDBJ whole genome shotgun (WGS) entry which is preliminary data.</text>
</comment>
<keyword evidence="2" id="KW-1185">Reference proteome</keyword>
<sequence length="85" mass="9336">MGKGADGKVLCIAMYPWFACRLQPSFLHLANKLAGKLRLDAFNHCPHLIGFIPIAVPHVDGLPPGSETTVDVHVFLHHLIITEID</sequence>
<proteinExistence type="predicted"/>